<feature type="transmembrane region" description="Helical" evidence="7">
    <location>
        <begin position="53"/>
        <end position="74"/>
    </location>
</feature>
<proteinExistence type="predicted"/>
<evidence type="ECO:0000256" key="3">
    <source>
        <dbReference type="ARBA" id="ARBA00022475"/>
    </source>
</evidence>
<dbReference type="InterPro" id="IPR036259">
    <property type="entry name" value="MFS_trans_sf"/>
</dbReference>
<name>A0A1H3QJ75_9ACTN</name>
<keyword evidence="5 7" id="KW-1133">Transmembrane helix</keyword>
<keyword evidence="3" id="KW-1003">Cell membrane</keyword>
<comment type="subcellular location">
    <subcellularLocation>
        <location evidence="1">Cell membrane</location>
        <topology evidence="1">Multi-pass membrane protein</topology>
    </subcellularLocation>
</comment>
<dbReference type="PROSITE" id="PS00216">
    <property type="entry name" value="SUGAR_TRANSPORT_1"/>
    <property type="match status" value="1"/>
</dbReference>
<keyword evidence="2" id="KW-0813">Transport</keyword>
<dbReference type="AlphaFoldDB" id="A0A1H3QJ75"/>
<dbReference type="SUPFAM" id="SSF103473">
    <property type="entry name" value="MFS general substrate transporter"/>
    <property type="match status" value="1"/>
</dbReference>
<feature type="transmembrane region" description="Helical" evidence="7">
    <location>
        <begin position="370"/>
        <end position="390"/>
    </location>
</feature>
<evidence type="ECO:0000256" key="1">
    <source>
        <dbReference type="ARBA" id="ARBA00004651"/>
    </source>
</evidence>
<dbReference type="PANTHER" id="PTHR23517:SF2">
    <property type="entry name" value="MULTIDRUG RESISTANCE PROTEIN MDTH"/>
    <property type="match status" value="1"/>
</dbReference>
<evidence type="ECO:0000256" key="5">
    <source>
        <dbReference type="ARBA" id="ARBA00022989"/>
    </source>
</evidence>
<dbReference type="InterPro" id="IPR011701">
    <property type="entry name" value="MFS"/>
</dbReference>
<evidence type="ECO:0000256" key="7">
    <source>
        <dbReference type="SAM" id="Phobius"/>
    </source>
</evidence>
<feature type="transmembrane region" description="Helical" evidence="7">
    <location>
        <begin position="167"/>
        <end position="187"/>
    </location>
</feature>
<feature type="transmembrane region" description="Helical" evidence="7">
    <location>
        <begin position="344"/>
        <end position="364"/>
    </location>
</feature>
<dbReference type="GO" id="GO:0005886">
    <property type="term" value="C:plasma membrane"/>
    <property type="evidence" value="ECO:0007669"/>
    <property type="project" value="UniProtKB-SubCell"/>
</dbReference>
<dbReference type="PANTHER" id="PTHR23517">
    <property type="entry name" value="RESISTANCE PROTEIN MDTM, PUTATIVE-RELATED-RELATED"/>
    <property type="match status" value="1"/>
</dbReference>
<evidence type="ECO:0000313" key="10">
    <source>
        <dbReference type="Proteomes" id="UP000199632"/>
    </source>
</evidence>
<gene>
    <name evidence="9" type="ORF">SAMN05421684_2935</name>
</gene>
<evidence type="ECO:0000256" key="2">
    <source>
        <dbReference type="ARBA" id="ARBA00022448"/>
    </source>
</evidence>
<feature type="transmembrane region" description="Helical" evidence="7">
    <location>
        <begin position="283"/>
        <end position="308"/>
    </location>
</feature>
<dbReference type="InterPro" id="IPR050171">
    <property type="entry name" value="MFS_Transporters"/>
</dbReference>
<feature type="domain" description="Major facilitator superfamily (MFS) profile" evidence="8">
    <location>
        <begin position="16"/>
        <end position="395"/>
    </location>
</feature>
<dbReference type="InterPro" id="IPR005829">
    <property type="entry name" value="Sugar_transporter_CS"/>
</dbReference>
<feature type="transmembrane region" description="Helical" evidence="7">
    <location>
        <begin position="138"/>
        <end position="161"/>
    </location>
</feature>
<sequence>MVRGWLRETTGGLPRTFWYLWCGTLVNRLGGFVLIFLTVYLTKERGFSDIQAGLVVGLWSAGGGIGTMVGGVLADRWGRRPTLLIAHVGGAGMMLLLGFSRPFAMIAGVAFALGAFAEAARPAFAAMMVDVVPDRDRVRAFSLNYWAINLGFASAAILGGFAAHLDYVLLFVIDASATLITAAIVFVKIKETRPVGVHLPAGTGSRGGLGMVLRDPVFLIFTGANLLAAMVFLQHISMLPIAMTDDGLSSSTFGWVIALNGLLIVLGQLFIPKLIAGHSRARVLAVGTIVQGIGFGLTALAGSAWLYAMTVLIWTVGEMVYSPANAATIADLAPAAVRGRYQGVFALSWSIAGFTAPVAGGFVRDLLGNSALWIGCALIAFVAAAVNLAAGPARERRAAALAASRVPVPRDAVVPAPPGVMSDTLAPTSSAS</sequence>
<keyword evidence="4 7" id="KW-0812">Transmembrane</keyword>
<dbReference type="InterPro" id="IPR020846">
    <property type="entry name" value="MFS_dom"/>
</dbReference>
<feature type="transmembrane region" description="Helical" evidence="7">
    <location>
        <begin position="94"/>
        <end position="117"/>
    </location>
</feature>
<dbReference type="STRING" id="137265.SAMN05421684_2935"/>
<dbReference type="Pfam" id="PF07690">
    <property type="entry name" value="MFS_1"/>
    <property type="match status" value="1"/>
</dbReference>
<dbReference type="CDD" id="cd17329">
    <property type="entry name" value="MFS_MdtH_MDR_like"/>
    <property type="match status" value="1"/>
</dbReference>
<feature type="transmembrane region" description="Helical" evidence="7">
    <location>
        <begin position="18"/>
        <end position="41"/>
    </location>
</feature>
<feature type="transmembrane region" description="Helical" evidence="7">
    <location>
        <begin position="253"/>
        <end position="271"/>
    </location>
</feature>
<reference evidence="10" key="1">
    <citation type="submission" date="2016-10" db="EMBL/GenBank/DDBJ databases">
        <authorList>
            <person name="Varghese N."/>
            <person name="Submissions S."/>
        </authorList>
    </citation>
    <scope>NUCLEOTIDE SEQUENCE [LARGE SCALE GENOMIC DNA]</scope>
    <source>
        <strain evidence="10">DSM 44718</strain>
    </source>
</reference>
<accession>A0A1H3QJ75</accession>
<evidence type="ECO:0000256" key="4">
    <source>
        <dbReference type="ARBA" id="ARBA00022692"/>
    </source>
</evidence>
<evidence type="ECO:0000256" key="6">
    <source>
        <dbReference type="ARBA" id="ARBA00023136"/>
    </source>
</evidence>
<dbReference type="GO" id="GO:0022857">
    <property type="term" value="F:transmembrane transporter activity"/>
    <property type="evidence" value="ECO:0007669"/>
    <property type="project" value="InterPro"/>
</dbReference>
<dbReference type="PROSITE" id="PS50850">
    <property type="entry name" value="MFS"/>
    <property type="match status" value="1"/>
</dbReference>
<feature type="transmembrane region" description="Helical" evidence="7">
    <location>
        <begin position="216"/>
        <end position="233"/>
    </location>
</feature>
<evidence type="ECO:0000313" key="9">
    <source>
        <dbReference type="EMBL" id="SDZ13664.1"/>
    </source>
</evidence>
<evidence type="ECO:0000259" key="8">
    <source>
        <dbReference type="PROSITE" id="PS50850"/>
    </source>
</evidence>
<dbReference type="EMBL" id="FNQB01000002">
    <property type="protein sequence ID" value="SDZ13664.1"/>
    <property type="molecule type" value="Genomic_DNA"/>
</dbReference>
<keyword evidence="10" id="KW-1185">Reference proteome</keyword>
<organism evidence="9 10">
    <name type="scientific">Asanoa ishikariensis</name>
    <dbReference type="NCBI Taxonomy" id="137265"/>
    <lineage>
        <taxon>Bacteria</taxon>
        <taxon>Bacillati</taxon>
        <taxon>Actinomycetota</taxon>
        <taxon>Actinomycetes</taxon>
        <taxon>Micromonosporales</taxon>
        <taxon>Micromonosporaceae</taxon>
        <taxon>Asanoa</taxon>
    </lineage>
</organism>
<dbReference type="Proteomes" id="UP000199632">
    <property type="component" value="Unassembled WGS sequence"/>
</dbReference>
<keyword evidence="6 7" id="KW-0472">Membrane</keyword>
<dbReference type="Gene3D" id="1.20.1250.20">
    <property type="entry name" value="MFS general substrate transporter like domains"/>
    <property type="match status" value="1"/>
</dbReference>
<protein>
    <submittedName>
        <fullName evidence="9">Predicted arabinose efflux permease, MFS family</fullName>
    </submittedName>
</protein>